<dbReference type="Proteomes" id="UP000789920">
    <property type="component" value="Unassembled WGS sequence"/>
</dbReference>
<name>A0ACA9SIK2_9GLOM</name>
<organism evidence="1 2">
    <name type="scientific">Racocetra persica</name>
    <dbReference type="NCBI Taxonomy" id="160502"/>
    <lineage>
        <taxon>Eukaryota</taxon>
        <taxon>Fungi</taxon>
        <taxon>Fungi incertae sedis</taxon>
        <taxon>Mucoromycota</taxon>
        <taxon>Glomeromycotina</taxon>
        <taxon>Glomeromycetes</taxon>
        <taxon>Diversisporales</taxon>
        <taxon>Gigasporaceae</taxon>
        <taxon>Racocetra</taxon>
    </lineage>
</organism>
<evidence type="ECO:0000313" key="2">
    <source>
        <dbReference type="Proteomes" id="UP000789920"/>
    </source>
</evidence>
<evidence type="ECO:0000313" key="1">
    <source>
        <dbReference type="EMBL" id="CAG8839852.1"/>
    </source>
</evidence>
<comment type="caution">
    <text evidence="1">The sequence shown here is derived from an EMBL/GenBank/DDBJ whole genome shotgun (WGS) entry which is preliminary data.</text>
</comment>
<accession>A0ACA9SIK2</accession>
<feature type="non-terminal residue" evidence="1">
    <location>
        <position position="126"/>
    </location>
</feature>
<dbReference type="EMBL" id="CAJVQC010124949">
    <property type="protein sequence ID" value="CAG8839852.1"/>
    <property type="molecule type" value="Genomic_DNA"/>
</dbReference>
<protein>
    <submittedName>
        <fullName evidence="1">33416_t:CDS:1</fullName>
    </submittedName>
</protein>
<reference evidence="1" key="1">
    <citation type="submission" date="2021-06" db="EMBL/GenBank/DDBJ databases">
        <authorList>
            <person name="Kallberg Y."/>
            <person name="Tangrot J."/>
            <person name="Rosling A."/>
        </authorList>
    </citation>
    <scope>NUCLEOTIDE SEQUENCE</scope>
    <source>
        <strain evidence="1">MA461A</strain>
    </source>
</reference>
<proteinExistence type="predicted"/>
<sequence length="126" mass="14016">KPGIKPSDLKKQAKLSPNPTLEKNIIPTYSNHGIPTPPPTPPLKPKKDTTIIPELEATNRDESPNQNQAKSPVKSELTPQPQPQLYLFTCDICEQNKKSQLHLHRVNGLGIDPHKTQKICSSCLKK</sequence>
<feature type="non-terminal residue" evidence="1">
    <location>
        <position position="1"/>
    </location>
</feature>
<keyword evidence="2" id="KW-1185">Reference proteome</keyword>
<gene>
    <name evidence="1" type="ORF">RPERSI_LOCUS31206</name>
</gene>